<evidence type="ECO:0000313" key="3">
    <source>
        <dbReference type="Proteomes" id="UP000271587"/>
    </source>
</evidence>
<name>A0A3G6J206_9CORY</name>
<dbReference type="EMBL" id="CP033897">
    <property type="protein sequence ID" value="AZA11972.1"/>
    <property type="molecule type" value="Genomic_DNA"/>
</dbReference>
<sequence>MAISGTVVGALIPVILVLVVQVAVVQVIDVVAVGDGDVAAAFAVGVLMILVDLVFGGAISVATLIPVILVLVVQVAVVQVIDVVAVGDGDVTAAFAVGVLMILVDGVVVHEWILSLCCCAVAEPQVQRCKNHLC</sequence>
<feature type="transmembrane region" description="Helical" evidence="1">
    <location>
        <begin position="38"/>
        <end position="55"/>
    </location>
</feature>
<evidence type="ECO:0000256" key="1">
    <source>
        <dbReference type="SAM" id="Phobius"/>
    </source>
</evidence>
<feature type="transmembrane region" description="Helical" evidence="1">
    <location>
        <begin position="7"/>
        <end position="32"/>
    </location>
</feature>
<dbReference type="KEGG" id="cgk:CGERO_08385"/>
<keyword evidence="3" id="KW-1185">Reference proteome</keyword>
<dbReference type="Proteomes" id="UP000271587">
    <property type="component" value="Chromosome"/>
</dbReference>
<protein>
    <submittedName>
        <fullName evidence="2">Uncharacterized protein</fullName>
    </submittedName>
</protein>
<proteinExistence type="predicted"/>
<dbReference type="AlphaFoldDB" id="A0A3G6J206"/>
<reference evidence="2 3" key="1">
    <citation type="submission" date="2018-11" db="EMBL/GenBank/DDBJ databases">
        <authorList>
            <person name="Kleinhagauer T."/>
            <person name="Glaeser S.P."/>
            <person name="Spergser J."/>
            <person name="Ruckert C."/>
            <person name="Kaempfer P."/>
            <person name="Busse H.-J."/>
        </authorList>
    </citation>
    <scope>NUCLEOTIDE SEQUENCE [LARGE SCALE GENOMIC DNA]</scope>
    <source>
        <strain evidence="2 3">W8</strain>
    </source>
</reference>
<keyword evidence="1" id="KW-1133">Transmembrane helix</keyword>
<keyword evidence="1" id="KW-0812">Transmembrane</keyword>
<feature type="transmembrane region" description="Helical" evidence="1">
    <location>
        <begin position="93"/>
        <end position="122"/>
    </location>
</feature>
<accession>A0A3G6J206</accession>
<evidence type="ECO:0000313" key="2">
    <source>
        <dbReference type="EMBL" id="AZA11972.1"/>
    </source>
</evidence>
<gene>
    <name evidence="2" type="ORF">CGERO_08385</name>
</gene>
<organism evidence="2 3">
    <name type="scientific">Corynebacterium gerontici</name>
    <dbReference type="NCBI Taxonomy" id="2079234"/>
    <lineage>
        <taxon>Bacteria</taxon>
        <taxon>Bacillati</taxon>
        <taxon>Actinomycetota</taxon>
        <taxon>Actinomycetes</taxon>
        <taxon>Mycobacteriales</taxon>
        <taxon>Corynebacteriaceae</taxon>
        <taxon>Corynebacterium</taxon>
    </lineage>
</organism>
<feature type="transmembrane region" description="Helical" evidence="1">
    <location>
        <begin position="62"/>
        <end position="81"/>
    </location>
</feature>
<keyword evidence="1" id="KW-0472">Membrane</keyword>